<evidence type="ECO:0000256" key="1">
    <source>
        <dbReference type="SAM" id="MobiDB-lite"/>
    </source>
</evidence>
<evidence type="ECO:0000313" key="3">
    <source>
        <dbReference type="Proteomes" id="UP001302812"/>
    </source>
</evidence>
<comment type="caution">
    <text evidence="2">The sequence shown here is derived from an EMBL/GenBank/DDBJ whole genome shotgun (WGS) entry which is preliminary data.</text>
</comment>
<dbReference type="EMBL" id="MU853340">
    <property type="protein sequence ID" value="KAK4113250.1"/>
    <property type="molecule type" value="Genomic_DNA"/>
</dbReference>
<dbReference type="GeneID" id="89934574"/>
<accession>A0AAN6TF65</accession>
<dbReference type="RefSeq" id="XP_064670820.1">
    <property type="nucleotide sequence ID" value="XM_064810449.1"/>
</dbReference>
<gene>
    <name evidence="2" type="ORF">N656DRAFT_651122</name>
</gene>
<evidence type="ECO:0000313" key="2">
    <source>
        <dbReference type="EMBL" id="KAK4113250.1"/>
    </source>
</evidence>
<protein>
    <submittedName>
        <fullName evidence="2">Uncharacterized protein</fullName>
    </submittedName>
</protein>
<keyword evidence="3" id="KW-1185">Reference proteome</keyword>
<name>A0AAN6TF65_9PEZI</name>
<dbReference type="Proteomes" id="UP001302812">
    <property type="component" value="Unassembled WGS sequence"/>
</dbReference>
<dbReference type="AlphaFoldDB" id="A0AAN6TF65"/>
<organism evidence="2 3">
    <name type="scientific">Canariomyces notabilis</name>
    <dbReference type="NCBI Taxonomy" id="2074819"/>
    <lineage>
        <taxon>Eukaryota</taxon>
        <taxon>Fungi</taxon>
        <taxon>Dikarya</taxon>
        <taxon>Ascomycota</taxon>
        <taxon>Pezizomycotina</taxon>
        <taxon>Sordariomycetes</taxon>
        <taxon>Sordariomycetidae</taxon>
        <taxon>Sordariales</taxon>
        <taxon>Chaetomiaceae</taxon>
        <taxon>Canariomyces</taxon>
    </lineage>
</organism>
<feature type="region of interest" description="Disordered" evidence="1">
    <location>
        <begin position="80"/>
        <end position="107"/>
    </location>
</feature>
<reference evidence="2" key="2">
    <citation type="submission" date="2023-05" db="EMBL/GenBank/DDBJ databases">
        <authorList>
            <consortium name="Lawrence Berkeley National Laboratory"/>
            <person name="Steindorff A."/>
            <person name="Hensen N."/>
            <person name="Bonometti L."/>
            <person name="Westerberg I."/>
            <person name="Brannstrom I.O."/>
            <person name="Guillou S."/>
            <person name="Cros-Aarteil S."/>
            <person name="Calhoun S."/>
            <person name="Haridas S."/>
            <person name="Kuo A."/>
            <person name="Mondo S."/>
            <person name="Pangilinan J."/>
            <person name="Riley R."/>
            <person name="Labutti K."/>
            <person name="Andreopoulos B."/>
            <person name="Lipzen A."/>
            <person name="Chen C."/>
            <person name="Yanf M."/>
            <person name="Daum C."/>
            <person name="Ng V."/>
            <person name="Clum A."/>
            <person name="Ohm R."/>
            <person name="Martin F."/>
            <person name="Silar P."/>
            <person name="Natvig D."/>
            <person name="Lalanne C."/>
            <person name="Gautier V."/>
            <person name="Ament-Velasquez S.L."/>
            <person name="Kruys A."/>
            <person name="Hutchinson M.I."/>
            <person name="Powell A.J."/>
            <person name="Barry K."/>
            <person name="Miller A.N."/>
            <person name="Grigoriev I.V."/>
            <person name="Debuchy R."/>
            <person name="Gladieux P."/>
            <person name="Thoren M.H."/>
            <person name="Johannesson H."/>
        </authorList>
    </citation>
    <scope>NUCLEOTIDE SEQUENCE</scope>
    <source>
        <strain evidence="2">CBS 508.74</strain>
    </source>
</reference>
<reference evidence="2" key="1">
    <citation type="journal article" date="2023" name="Mol. Phylogenet. Evol.">
        <title>Genome-scale phylogeny and comparative genomics of the fungal order Sordariales.</title>
        <authorList>
            <person name="Hensen N."/>
            <person name="Bonometti L."/>
            <person name="Westerberg I."/>
            <person name="Brannstrom I.O."/>
            <person name="Guillou S."/>
            <person name="Cros-Aarteil S."/>
            <person name="Calhoun S."/>
            <person name="Haridas S."/>
            <person name="Kuo A."/>
            <person name="Mondo S."/>
            <person name="Pangilinan J."/>
            <person name="Riley R."/>
            <person name="LaButti K."/>
            <person name="Andreopoulos B."/>
            <person name="Lipzen A."/>
            <person name="Chen C."/>
            <person name="Yan M."/>
            <person name="Daum C."/>
            <person name="Ng V."/>
            <person name="Clum A."/>
            <person name="Steindorff A."/>
            <person name="Ohm R.A."/>
            <person name="Martin F."/>
            <person name="Silar P."/>
            <person name="Natvig D.O."/>
            <person name="Lalanne C."/>
            <person name="Gautier V."/>
            <person name="Ament-Velasquez S.L."/>
            <person name="Kruys A."/>
            <person name="Hutchinson M.I."/>
            <person name="Powell A.J."/>
            <person name="Barry K."/>
            <person name="Miller A.N."/>
            <person name="Grigoriev I.V."/>
            <person name="Debuchy R."/>
            <person name="Gladieux P."/>
            <person name="Hiltunen Thoren M."/>
            <person name="Johannesson H."/>
        </authorList>
    </citation>
    <scope>NUCLEOTIDE SEQUENCE</scope>
    <source>
        <strain evidence="2">CBS 508.74</strain>
    </source>
</reference>
<proteinExistence type="predicted"/>
<sequence length="107" mass="11665">MLSLQVAQPAEFIPGASTLLLGLALLLRVSRLATPSPAGCRASTILYVNVRQTLPAASVLNLNKMWLLPFPYLSRRHGHGHGFQCRRPAGAHPIDKQQPFLQSDAAR</sequence>